<proteinExistence type="predicted"/>
<protein>
    <submittedName>
        <fullName evidence="1">Uncharacterized protein</fullName>
    </submittedName>
</protein>
<keyword evidence="2" id="KW-1185">Reference proteome</keyword>
<dbReference type="OrthoDB" id="3245961at2759"/>
<evidence type="ECO:0000313" key="2">
    <source>
        <dbReference type="Proteomes" id="UP000076842"/>
    </source>
</evidence>
<dbReference type="InParanoid" id="A0A165H119"/>
<organism evidence="1 2">
    <name type="scientific">Calocera cornea HHB12733</name>
    <dbReference type="NCBI Taxonomy" id="1353952"/>
    <lineage>
        <taxon>Eukaryota</taxon>
        <taxon>Fungi</taxon>
        <taxon>Dikarya</taxon>
        <taxon>Basidiomycota</taxon>
        <taxon>Agaricomycotina</taxon>
        <taxon>Dacrymycetes</taxon>
        <taxon>Dacrymycetales</taxon>
        <taxon>Dacrymycetaceae</taxon>
        <taxon>Calocera</taxon>
    </lineage>
</organism>
<reference evidence="1 2" key="1">
    <citation type="journal article" date="2016" name="Mol. Biol. Evol.">
        <title>Comparative Genomics of Early-Diverging Mushroom-Forming Fungi Provides Insights into the Origins of Lignocellulose Decay Capabilities.</title>
        <authorList>
            <person name="Nagy L.G."/>
            <person name="Riley R."/>
            <person name="Tritt A."/>
            <person name="Adam C."/>
            <person name="Daum C."/>
            <person name="Floudas D."/>
            <person name="Sun H."/>
            <person name="Yadav J.S."/>
            <person name="Pangilinan J."/>
            <person name="Larsson K.H."/>
            <person name="Matsuura K."/>
            <person name="Barry K."/>
            <person name="Labutti K."/>
            <person name="Kuo R."/>
            <person name="Ohm R.A."/>
            <person name="Bhattacharya S.S."/>
            <person name="Shirouzu T."/>
            <person name="Yoshinaga Y."/>
            <person name="Martin F.M."/>
            <person name="Grigoriev I.V."/>
            <person name="Hibbett D.S."/>
        </authorList>
    </citation>
    <scope>NUCLEOTIDE SEQUENCE [LARGE SCALE GENOMIC DNA]</scope>
    <source>
        <strain evidence="1 2">HHB12733</strain>
    </source>
</reference>
<feature type="non-terminal residue" evidence="1">
    <location>
        <position position="86"/>
    </location>
</feature>
<dbReference type="AlphaFoldDB" id="A0A165H119"/>
<evidence type="ECO:0000313" key="1">
    <source>
        <dbReference type="EMBL" id="KZT58737.1"/>
    </source>
</evidence>
<name>A0A165H119_9BASI</name>
<feature type="non-terminal residue" evidence="1">
    <location>
        <position position="1"/>
    </location>
</feature>
<dbReference type="Proteomes" id="UP000076842">
    <property type="component" value="Unassembled WGS sequence"/>
</dbReference>
<dbReference type="STRING" id="1353952.A0A165H119"/>
<accession>A0A165H119</accession>
<dbReference type="EMBL" id="KV423948">
    <property type="protein sequence ID" value="KZT58737.1"/>
    <property type="molecule type" value="Genomic_DNA"/>
</dbReference>
<sequence length="86" mass="9671">RVPRLLTSVPPELEEEFAKGYDSDPHFRRYLGRSVGNGPPQYTLGRNGLLYFRDADSRLRLCIPLALRPSILAQVHDSPWEGAHAG</sequence>
<gene>
    <name evidence="1" type="ORF">CALCODRAFT_416543</name>
</gene>